<evidence type="ECO:0000256" key="7">
    <source>
        <dbReference type="RuleBase" id="RU003915"/>
    </source>
</evidence>
<dbReference type="Proteomes" id="UP000076023">
    <property type="component" value="Unassembled WGS sequence"/>
</dbReference>
<gene>
    <name evidence="10" type="ORF">TSACC_22601</name>
</gene>
<reference evidence="11" key="1">
    <citation type="journal article" date="2017" name="Genome Announc.">
        <title>Draft Genome Sequence of Terrimicrobium sacchariphilum NM-5T, a Facultative Anaerobic Soil Bacterium of the Class Spartobacteria.</title>
        <authorList>
            <person name="Qiu Y.L."/>
            <person name="Tourlousse D.M."/>
            <person name="Matsuura N."/>
            <person name="Ohashi A."/>
            <person name="Sekiguchi Y."/>
        </authorList>
    </citation>
    <scope>NUCLEOTIDE SEQUENCE [LARGE SCALE GENOMIC DNA]</scope>
    <source>
        <strain evidence="11">NM-5</strain>
    </source>
</reference>
<proteinExistence type="inferred from homology"/>
<dbReference type="InterPro" id="IPR001179">
    <property type="entry name" value="PPIase_FKBP_dom"/>
</dbReference>
<sequence>MRFTPIAIALALAVSIIPTMAQNALEEGKKFLAENAKKEGVVTTSSGLQYTVIKEGTGKKPKATDTVLVHYRGTLLNGKEFDSSYSRNEPIEFPLNRVIPGWTEGVQLMKEGAKYKFFIPSQLAYGPFGAGPDIGPNETLIFEVELLKVR</sequence>
<dbReference type="PROSITE" id="PS50059">
    <property type="entry name" value="FKBP_PPIASE"/>
    <property type="match status" value="1"/>
</dbReference>
<evidence type="ECO:0000256" key="2">
    <source>
        <dbReference type="ARBA" id="ARBA00006577"/>
    </source>
</evidence>
<dbReference type="EMBL" id="BDCO01000002">
    <property type="protein sequence ID" value="GAT34177.1"/>
    <property type="molecule type" value="Genomic_DNA"/>
</dbReference>
<evidence type="ECO:0000256" key="8">
    <source>
        <dbReference type="SAM" id="SignalP"/>
    </source>
</evidence>
<evidence type="ECO:0000313" key="10">
    <source>
        <dbReference type="EMBL" id="GAT34177.1"/>
    </source>
</evidence>
<dbReference type="InParanoid" id="A0A146GBN3"/>
<feature type="chain" id="PRO_5007524714" description="Peptidyl-prolyl cis-trans isomerase" evidence="8">
    <location>
        <begin position="22"/>
        <end position="150"/>
    </location>
</feature>
<dbReference type="AlphaFoldDB" id="A0A146GBN3"/>
<accession>A0A146GBN3</accession>
<comment type="caution">
    <text evidence="10">The sequence shown here is derived from an EMBL/GenBank/DDBJ whole genome shotgun (WGS) entry which is preliminary data.</text>
</comment>
<keyword evidence="5 6" id="KW-0413">Isomerase</keyword>
<comment type="similarity">
    <text evidence="2 7">Belongs to the FKBP-type PPIase family.</text>
</comment>
<feature type="signal peptide" evidence="8">
    <location>
        <begin position="1"/>
        <end position="21"/>
    </location>
</feature>
<dbReference type="Pfam" id="PF00254">
    <property type="entry name" value="FKBP_C"/>
    <property type="match status" value="1"/>
</dbReference>
<dbReference type="STRING" id="690879.TSACC_22601"/>
<evidence type="ECO:0000259" key="9">
    <source>
        <dbReference type="PROSITE" id="PS50059"/>
    </source>
</evidence>
<feature type="domain" description="PPIase FKBP-type" evidence="9">
    <location>
        <begin position="64"/>
        <end position="150"/>
    </location>
</feature>
<organism evidence="10 11">
    <name type="scientific">Terrimicrobium sacchariphilum</name>
    <dbReference type="NCBI Taxonomy" id="690879"/>
    <lineage>
        <taxon>Bacteria</taxon>
        <taxon>Pseudomonadati</taxon>
        <taxon>Verrucomicrobiota</taxon>
        <taxon>Terrimicrobiia</taxon>
        <taxon>Terrimicrobiales</taxon>
        <taxon>Terrimicrobiaceae</taxon>
        <taxon>Terrimicrobium</taxon>
    </lineage>
</organism>
<dbReference type="InterPro" id="IPR000774">
    <property type="entry name" value="PPIase_FKBP_N"/>
</dbReference>
<evidence type="ECO:0000256" key="4">
    <source>
        <dbReference type="ARBA" id="ARBA00023110"/>
    </source>
</evidence>
<evidence type="ECO:0000313" key="11">
    <source>
        <dbReference type="Proteomes" id="UP000076023"/>
    </source>
</evidence>
<evidence type="ECO:0000256" key="1">
    <source>
        <dbReference type="ARBA" id="ARBA00000971"/>
    </source>
</evidence>
<dbReference type="EC" id="5.2.1.8" evidence="7"/>
<dbReference type="SUPFAM" id="SSF54534">
    <property type="entry name" value="FKBP-like"/>
    <property type="match status" value="1"/>
</dbReference>
<dbReference type="Pfam" id="PF01346">
    <property type="entry name" value="FKBP_N"/>
    <property type="match status" value="1"/>
</dbReference>
<keyword evidence="4 6" id="KW-0697">Rotamase</keyword>
<dbReference type="Gene3D" id="3.10.50.40">
    <property type="match status" value="1"/>
</dbReference>
<dbReference type="FunFam" id="3.10.50.40:FF:000045">
    <property type="entry name" value="Peptidyl-prolyl cis-trans isomerase"/>
    <property type="match status" value="1"/>
</dbReference>
<keyword evidence="11" id="KW-1185">Reference proteome</keyword>
<dbReference type="GO" id="GO:0003755">
    <property type="term" value="F:peptidyl-prolyl cis-trans isomerase activity"/>
    <property type="evidence" value="ECO:0007669"/>
    <property type="project" value="UniProtKB-UniRule"/>
</dbReference>
<dbReference type="GO" id="GO:0006457">
    <property type="term" value="P:protein folding"/>
    <property type="evidence" value="ECO:0007669"/>
    <property type="project" value="InterPro"/>
</dbReference>
<comment type="catalytic activity">
    <reaction evidence="1 6 7">
        <text>[protein]-peptidylproline (omega=180) = [protein]-peptidylproline (omega=0)</text>
        <dbReference type="Rhea" id="RHEA:16237"/>
        <dbReference type="Rhea" id="RHEA-COMP:10747"/>
        <dbReference type="Rhea" id="RHEA-COMP:10748"/>
        <dbReference type="ChEBI" id="CHEBI:83833"/>
        <dbReference type="ChEBI" id="CHEBI:83834"/>
        <dbReference type="EC" id="5.2.1.8"/>
    </reaction>
</comment>
<dbReference type="FunCoup" id="A0A146GBN3">
    <property type="interactions" value="400"/>
</dbReference>
<protein>
    <recommendedName>
        <fullName evidence="7">Peptidyl-prolyl cis-trans isomerase</fullName>
        <ecNumber evidence="7">5.2.1.8</ecNumber>
    </recommendedName>
</protein>
<name>A0A146GBN3_TERSA</name>
<evidence type="ECO:0000256" key="6">
    <source>
        <dbReference type="PROSITE-ProRule" id="PRU00277"/>
    </source>
</evidence>
<dbReference type="InterPro" id="IPR046357">
    <property type="entry name" value="PPIase_dom_sf"/>
</dbReference>
<evidence type="ECO:0000256" key="3">
    <source>
        <dbReference type="ARBA" id="ARBA00022729"/>
    </source>
</evidence>
<keyword evidence="3 8" id="KW-0732">Signal</keyword>
<evidence type="ECO:0000256" key="5">
    <source>
        <dbReference type="ARBA" id="ARBA00023235"/>
    </source>
</evidence>
<dbReference type="PANTHER" id="PTHR43811">
    <property type="entry name" value="FKBP-TYPE PEPTIDYL-PROLYL CIS-TRANS ISOMERASE FKPA"/>
    <property type="match status" value="1"/>
</dbReference>
<dbReference type="PANTHER" id="PTHR43811:SF19">
    <property type="entry name" value="39 KDA FK506-BINDING NUCLEAR PROTEIN"/>
    <property type="match status" value="1"/>
</dbReference>